<name>A0A9N8ZGB0_9GLOM</name>
<comment type="caution">
    <text evidence="1">The sequence shown here is derived from an EMBL/GenBank/DDBJ whole genome shotgun (WGS) entry which is preliminary data.</text>
</comment>
<keyword evidence="2" id="KW-1185">Reference proteome</keyword>
<proteinExistence type="predicted"/>
<evidence type="ECO:0000313" key="2">
    <source>
        <dbReference type="Proteomes" id="UP000789572"/>
    </source>
</evidence>
<reference evidence="1" key="1">
    <citation type="submission" date="2021-06" db="EMBL/GenBank/DDBJ databases">
        <authorList>
            <person name="Kallberg Y."/>
            <person name="Tangrot J."/>
            <person name="Rosling A."/>
        </authorList>
    </citation>
    <scope>NUCLEOTIDE SEQUENCE</scope>
    <source>
        <strain evidence="1">IA702</strain>
    </source>
</reference>
<dbReference type="EMBL" id="CAJVPJ010000199">
    <property type="protein sequence ID" value="CAG8493888.1"/>
    <property type="molecule type" value="Genomic_DNA"/>
</dbReference>
<organism evidence="1 2">
    <name type="scientific">Paraglomus occultum</name>
    <dbReference type="NCBI Taxonomy" id="144539"/>
    <lineage>
        <taxon>Eukaryota</taxon>
        <taxon>Fungi</taxon>
        <taxon>Fungi incertae sedis</taxon>
        <taxon>Mucoromycota</taxon>
        <taxon>Glomeromycotina</taxon>
        <taxon>Glomeromycetes</taxon>
        <taxon>Paraglomerales</taxon>
        <taxon>Paraglomeraceae</taxon>
        <taxon>Paraglomus</taxon>
    </lineage>
</organism>
<gene>
    <name evidence="1" type="ORF">POCULU_LOCUS2219</name>
</gene>
<sequence>MLQPLQINYLTYPSSSYPLFPSGATPDMNNLVTRPGHNPFQLTERNRRQYFISTEVSKFTGICKRWNRLNQHLTEKNRQLQSQVRLPPLKRLVMVFYVWNNYLTDPSSPYPRLHVKIRAQSSICYSLRPPSMCKHNDPFLYAVPLRRSSTPFLFLHVAVPPCRRSVSLWYL</sequence>
<evidence type="ECO:0000313" key="1">
    <source>
        <dbReference type="EMBL" id="CAG8493888.1"/>
    </source>
</evidence>
<dbReference type="AlphaFoldDB" id="A0A9N8ZGB0"/>
<accession>A0A9N8ZGB0</accession>
<dbReference type="Proteomes" id="UP000789572">
    <property type="component" value="Unassembled WGS sequence"/>
</dbReference>
<protein>
    <submittedName>
        <fullName evidence="1">40_t:CDS:1</fullName>
    </submittedName>
</protein>